<dbReference type="PANTHER" id="PTHR43370">
    <property type="entry name" value="SUGAR ABC TRANSPORTER INTEGRAL MEMBRANE PROTEIN-RELATED"/>
    <property type="match status" value="1"/>
</dbReference>
<feature type="transmembrane region" description="Helical" evidence="6">
    <location>
        <begin position="183"/>
        <end position="207"/>
    </location>
</feature>
<dbReference type="EMBL" id="UINC01141664">
    <property type="protein sequence ID" value="SVD29545.1"/>
    <property type="molecule type" value="Genomic_DNA"/>
</dbReference>
<evidence type="ECO:0000313" key="7">
    <source>
        <dbReference type="EMBL" id="SVD29545.1"/>
    </source>
</evidence>
<feature type="transmembrane region" description="Helical" evidence="6">
    <location>
        <begin position="6"/>
        <end position="23"/>
    </location>
</feature>
<comment type="subcellular location">
    <subcellularLocation>
        <location evidence="1">Cell membrane</location>
        <topology evidence="1">Multi-pass membrane protein</topology>
    </subcellularLocation>
</comment>
<feature type="transmembrane region" description="Helical" evidence="6">
    <location>
        <begin position="86"/>
        <end position="107"/>
    </location>
</feature>
<protein>
    <recommendedName>
        <fullName evidence="8">ABC transporter permease</fullName>
    </recommendedName>
</protein>
<evidence type="ECO:0000256" key="4">
    <source>
        <dbReference type="ARBA" id="ARBA00022989"/>
    </source>
</evidence>
<feature type="transmembrane region" description="Helical" evidence="6">
    <location>
        <begin position="30"/>
        <end position="50"/>
    </location>
</feature>
<evidence type="ECO:0008006" key="8">
    <source>
        <dbReference type="Google" id="ProtNLM"/>
    </source>
</evidence>
<evidence type="ECO:0000256" key="1">
    <source>
        <dbReference type="ARBA" id="ARBA00004651"/>
    </source>
</evidence>
<reference evidence="7" key="1">
    <citation type="submission" date="2018-05" db="EMBL/GenBank/DDBJ databases">
        <authorList>
            <person name="Lanie J.A."/>
            <person name="Ng W.-L."/>
            <person name="Kazmierczak K.M."/>
            <person name="Andrzejewski T.M."/>
            <person name="Davidsen T.M."/>
            <person name="Wayne K.J."/>
            <person name="Tettelin H."/>
            <person name="Glass J.I."/>
            <person name="Rusch D."/>
            <person name="Podicherti R."/>
            <person name="Tsui H.-C.T."/>
            <person name="Winkler M.E."/>
        </authorList>
    </citation>
    <scope>NUCLEOTIDE SEQUENCE</scope>
</reference>
<gene>
    <name evidence="7" type="ORF">METZ01_LOCUS382399</name>
</gene>
<name>A0A382U6P5_9ZZZZ</name>
<keyword evidence="3 6" id="KW-0812">Transmembrane</keyword>
<sequence length="232" mass="24950">MGLLNATLQAATLLFVAALGELITEKSGILNLGVEGMISIGAVTGFMTAINTENLFLAIIVGIFSASLFASLHAFVTVILKQDQTVSGLILTILGLALSSLLGKKYVGRKLEIKLDSLVNISEPDTLLEVFLSQNVIFYIAIVLMFTVAYILKHTMYGRRLEAVGEDPRAADSMGLKVNKTQFIATCVGGAFAGLSGVYLTLSYVPYWTDNMTSGRGWIALALVIFGGWRPY</sequence>
<organism evidence="7">
    <name type="scientific">marine metagenome</name>
    <dbReference type="NCBI Taxonomy" id="408172"/>
    <lineage>
        <taxon>unclassified sequences</taxon>
        <taxon>metagenomes</taxon>
        <taxon>ecological metagenomes</taxon>
    </lineage>
</organism>
<feature type="transmembrane region" description="Helical" evidence="6">
    <location>
        <begin position="56"/>
        <end position="79"/>
    </location>
</feature>
<keyword evidence="2" id="KW-1003">Cell membrane</keyword>
<dbReference type="InterPro" id="IPR001851">
    <property type="entry name" value="ABC_transp_permease"/>
</dbReference>
<keyword evidence="4 6" id="KW-1133">Transmembrane helix</keyword>
<keyword evidence="5 6" id="KW-0472">Membrane</keyword>
<dbReference type="GO" id="GO:0022857">
    <property type="term" value="F:transmembrane transporter activity"/>
    <property type="evidence" value="ECO:0007669"/>
    <property type="project" value="InterPro"/>
</dbReference>
<evidence type="ECO:0000256" key="6">
    <source>
        <dbReference type="SAM" id="Phobius"/>
    </source>
</evidence>
<dbReference type="GO" id="GO:0005886">
    <property type="term" value="C:plasma membrane"/>
    <property type="evidence" value="ECO:0007669"/>
    <property type="project" value="UniProtKB-SubCell"/>
</dbReference>
<dbReference type="CDD" id="cd06580">
    <property type="entry name" value="TM_PBP1_transp_TpRbsC_like"/>
    <property type="match status" value="1"/>
</dbReference>
<dbReference type="Pfam" id="PF02653">
    <property type="entry name" value="BPD_transp_2"/>
    <property type="match status" value="1"/>
</dbReference>
<evidence type="ECO:0000256" key="2">
    <source>
        <dbReference type="ARBA" id="ARBA00022475"/>
    </source>
</evidence>
<feature type="transmembrane region" description="Helical" evidence="6">
    <location>
        <begin position="127"/>
        <end position="152"/>
    </location>
</feature>
<dbReference type="PANTHER" id="PTHR43370:SF2">
    <property type="entry name" value="ABC TRANSPORTER PERMEASE PROTEIN"/>
    <property type="match status" value="1"/>
</dbReference>
<evidence type="ECO:0000256" key="5">
    <source>
        <dbReference type="ARBA" id="ARBA00023136"/>
    </source>
</evidence>
<proteinExistence type="predicted"/>
<feature type="non-terminal residue" evidence="7">
    <location>
        <position position="232"/>
    </location>
</feature>
<dbReference type="AlphaFoldDB" id="A0A382U6P5"/>
<evidence type="ECO:0000256" key="3">
    <source>
        <dbReference type="ARBA" id="ARBA00022692"/>
    </source>
</evidence>
<feature type="non-terminal residue" evidence="7">
    <location>
        <position position="1"/>
    </location>
</feature>
<accession>A0A382U6P5</accession>